<evidence type="ECO:0000313" key="7">
    <source>
        <dbReference type="EMBL" id="KQJ83229.1"/>
    </source>
</evidence>
<dbReference type="AlphaFoldDB" id="A0A0Q3KSU2"/>
<organism evidence="7">
    <name type="scientific">Brachypodium distachyon</name>
    <name type="common">Purple false brome</name>
    <name type="synonym">Trachynia distachya</name>
    <dbReference type="NCBI Taxonomy" id="15368"/>
    <lineage>
        <taxon>Eukaryota</taxon>
        <taxon>Viridiplantae</taxon>
        <taxon>Streptophyta</taxon>
        <taxon>Embryophyta</taxon>
        <taxon>Tracheophyta</taxon>
        <taxon>Spermatophyta</taxon>
        <taxon>Magnoliopsida</taxon>
        <taxon>Liliopsida</taxon>
        <taxon>Poales</taxon>
        <taxon>Poaceae</taxon>
        <taxon>BOP clade</taxon>
        <taxon>Pooideae</taxon>
        <taxon>Stipodae</taxon>
        <taxon>Brachypodieae</taxon>
        <taxon>Brachypodium</taxon>
    </lineage>
</organism>
<dbReference type="GO" id="GO:0005634">
    <property type="term" value="C:nucleus"/>
    <property type="evidence" value="ECO:0007669"/>
    <property type="project" value="UniProtKB-SubCell"/>
</dbReference>
<reference evidence="7" key="2">
    <citation type="submission" date="2017-06" db="EMBL/GenBank/DDBJ databases">
        <title>WGS assembly of Brachypodium distachyon.</title>
        <authorList>
            <consortium name="The International Brachypodium Initiative"/>
            <person name="Lucas S."/>
            <person name="Harmon-Smith M."/>
            <person name="Lail K."/>
            <person name="Tice H."/>
            <person name="Grimwood J."/>
            <person name="Bruce D."/>
            <person name="Barry K."/>
            <person name="Shu S."/>
            <person name="Lindquist E."/>
            <person name="Wang M."/>
            <person name="Pitluck S."/>
            <person name="Vogel J.P."/>
            <person name="Garvin D.F."/>
            <person name="Mockler T.C."/>
            <person name="Schmutz J."/>
            <person name="Rokhsar D."/>
            <person name="Bevan M.W."/>
        </authorList>
    </citation>
    <scope>NUCLEOTIDE SEQUENCE</scope>
    <source>
        <strain evidence="7">Bd21</strain>
    </source>
</reference>
<dbReference type="RefSeq" id="XP_003581365.1">
    <property type="nucleotide sequence ID" value="XM_003581317.4"/>
</dbReference>
<evidence type="ECO:0000256" key="5">
    <source>
        <dbReference type="ARBA" id="ARBA00023242"/>
    </source>
</evidence>
<dbReference type="InterPro" id="IPR036093">
    <property type="entry name" value="NAC_dom_sf"/>
</dbReference>
<dbReference type="FunFam" id="2.170.150.80:FF:000006">
    <property type="entry name" value="NAC domain-containing protein 100-like"/>
    <property type="match status" value="1"/>
</dbReference>
<dbReference type="OrthoDB" id="691119at2759"/>
<dbReference type="EMBL" id="CM000884">
    <property type="protein sequence ID" value="KQJ83229.1"/>
    <property type="molecule type" value="Genomic_DNA"/>
</dbReference>
<feature type="domain" description="NAC" evidence="6">
    <location>
        <begin position="13"/>
        <end position="177"/>
    </location>
</feature>
<dbReference type="PANTHER" id="PTHR31744">
    <property type="entry name" value="PROTEIN CUP-SHAPED COTYLEDON 2-RELATED"/>
    <property type="match status" value="1"/>
</dbReference>
<dbReference type="STRING" id="15368.A0A0Q3KSU2"/>
<dbReference type="GO" id="GO:0006355">
    <property type="term" value="P:regulation of DNA-templated transcription"/>
    <property type="evidence" value="ECO:0007669"/>
    <property type="project" value="InterPro"/>
</dbReference>
<keyword evidence="2" id="KW-0805">Transcription regulation</keyword>
<proteinExistence type="predicted"/>
<reference evidence="7 8" key="1">
    <citation type="journal article" date="2010" name="Nature">
        <title>Genome sequencing and analysis of the model grass Brachypodium distachyon.</title>
        <authorList>
            <consortium name="International Brachypodium Initiative"/>
        </authorList>
    </citation>
    <scope>NUCLEOTIDE SEQUENCE [LARGE SCALE GENOMIC DNA]</scope>
    <source>
        <strain evidence="7">Bd21</strain>
        <strain evidence="8">cv. Bd21</strain>
    </source>
</reference>
<keyword evidence="9" id="KW-1185">Reference proteome</keyword>
<dbReference type="PROSITE" id="PS51005">
    <property type="entry name" value="NAC"/>
    <property type="match status" value="1"/>
</dbReference>
<evidence type="ECO:0000259" key="6">
    <source>
        <dbReference type="PROSITE" id="PS51005"/>
    </source>
</evidence>
<dbReference type="Pfam" id="PF02365">
    <property type="entry name" value="NAM"/>
    <property type="match status" value="1"/>
</dbReference>
<keyword evidence="3" id="KW-0238">DNA-binding</keyword>
<dbReference type="GO" id="GO:0003677">
    <property type="term" value="F:DNA binding"/>
    <property type="evidence" value="ECO:0007669"/>
    <property type="project" value="UniProtKB-KW"/>
</dbReference>
<evidence type="ECO:0000256" key="1">
    <source>
        <dbReference type="ARBA" id="ARBA00004123"/>
    </source>
</evidence>
<dbReference type="Gramene" id="KQJ83229">
    <property type="protein sequence ID" value="KQJ83229"/>
    <property type="gene ID" value="BRADI_5g13816v3"/>
</dbReference>
<evidence type="ECO:0000256" key="4">
    <source>
        <dbReference type="ARBA" id="ARBA00023163"/>
    </source>
</evidence>
<name>A0A0Q3KSU2_BRADI</name>
<dbReference type="InterPro" id="IPR003441">
    <property type="entry name" value="NAC-dom"/>
</dbReference>
<reference evidence="8" key="3">
    <citation type="submission" date="2018-08" db="UniProtKB">
        <authorList>
            <consortium name="EnsemblPlants"/>
        </authorList>
    </citation>
    <scope>IDENTIFICATION</scope>
    <source>
        <strain evidence="8">cv. Bd21</strain>
    </source>
</reference>
<evidence type="ECO:0000256" key="2">
    <source>
        <dbReference type="ARBA" id="ARBA00023015"/>
    </source>
</evidence>
<dbReference type="Gene3D" id="2.170.150.80">
    <property type="entry name" value="NAC domain"/>
    <property type="match status" value="1"/>
</dbReference>
<keyword evidence="5" id="KW-0539">Nucleus</keyword>
<dbReference type="Proteomes" id="UP000008810">
    <property type="component" value="Chromosome 5"/>
</dbReference>
<accession>A0A0Q3KSU2</accession>
<keyword evidence="4" id="KW-0804">Transcription</keyword>
<evidence type="ECO:0000313" key="8">
    <source>
        <dbReference type="EnsemblPlants" id="KQJ83229"/>
    </source>
</evidence>
<evidence type="ECO:0000313" key="9">
    <source>
        <dbReference type="Proteomes" id="UP000008810"/>
    </source>
</evidence>
<dbReference type="KEGG" id="bdi:100841810"/>
<dbReference type="GeneID" id="100841810"/>
<sequence length="309" mass="35434">MGDHLHQQQHLDLDPGFRFQPTDEELISFYLNQKVKDRSFCTIAIGEVDINKCEPWELPMKAKMSGPGATEWYFYYHKDRKYPMSHRTNHATKAGFWKITGKDKEIFHRHGLLIGMKKTPVFYMGRAPNGKKTNWVMHEYRIISNNDKMPSYSTNNTITDQSSNSKDEWVVCRIFEKSIGINEVVVSSYPMVPMNNNQIMAPMAMTIRDQQQGFDTNTTPCTQIVQPPSLMDPASSMYHLYDNIGSSSLAPLSTNDNLYFANNQTPPMSLYQHHMQTPTQLGATTDEGFLGIDTWDIVHGVMGPQYHHQ</sequence>
<dbReference type="PANTHER" id="PTHR31744:SF92">
    <property type="entry name" value="NAC DOMAIN-CONTAINING PROTEIN 87"/>
    <property type="match status" value="1"/>
</dbReference>
<evidence type="ECO:0000256" key="3">
    <source>
        <dbReference type="ARBA" id="ARBA00023125"/>
    </source>
</evidence>
<gene>
    <name evidence="8" type="primary">LOC100841810</name>
    <name evidence="7" type="ORF">BRADI_5g13816v3</name>
</gene>
<comment type="subcellular location">
    <subcellularLocation>
        <location evidence="1">Nucleus</location>
    </subcellularLocation>
</comment>
<dbReference type="EnsemblPlants" id="KQJ83229">
    <property type="protein sequence ID" value="KQJ83229"/>
    <property type="gene ID" value="BRADI_5g13816v3"/>
</dbReference>
<protein>
    <recommendedName>
        <fullName evidence="6">NAC domain-containing protein</fullName>
    </recommendedName>
</protein>
<dbReference type="SUPFAM" id="SSF101941">
    <property type="entry name" value="NAC domain"/>
    <property type="match status" value="1"/>
</dbReference>